<evidence type="ECO:0000313" key="1">
    <source>
        <dbReference type="EMBL" id="TWU41904.1"/>
    </source>
</evidence>
<name>A0A5C6E093_9BACT</name>
<protein>
    <recommendedName>
        <fullName evidence="3">Prepilin-type N-terminal cleavage/methylation domain-containing protein</fullName>
    </recommendedName>
</protein>
<evidence type="ECO:0000313" key="2">
    <source>
        <dbReference type="Proteomes" id="UP000319143"/>
    </source>
</evidence>
<accession>A0A5C6E093</accession>
<reference evidence="1 2" key="1">
    <citation type="submission" date="2019-02" db="EMBL/GenBank/DDBJ databases">
        <title>Deep-cultivation of Planctomycetes and their phenomic and genomic characterization uncovers novel biology.</title>
        <authorList>
            <person name="Wiegand S."/>
            <person name="Jogler M."/>
            <person name="Boedeker C."/>
            <person name="Pinto D."/>
            <person name="Vollmers J."/>
            <person name="Rivas-Marin E."/>
            <person name="Kohn T."/>
            <person name="Peeters S.H."/>
            <person name="Heuer A."/>
            <person name="Rast P."/>
            <person name="Oberbeckmann S."/>
            <person name="Bunk B."/>
            <person name="Jeske O."/>
            <person name="Meyerdierks A."/>
            <person name="Storesund J.E."/>
            <person name="Kallscheuer N."/>
            <person name="Luecker S."/>
            <person name="Lage O.M."/>
            <person name="Pohl T."/>
            <person name="Merkel B.J."/>
            <person name="Hornburger P."/>
            <person name="Mueller R.-W."/>
            <person name="Bruemmer F."/>
            <person name="Labrenz M."/>
            <person name="Spormann A.M."/>
            <person name="Op Den Camp H."/>
            <person name="Overmann J."/>
            <person name="Amann R."/>
            <person name="Jetten M.S.M."/>
            <person name="Mascher T."/>
            <person name="Medema M.H."/>
            <person name="Devos D.P."/>
            <person name="Kaster A.-K."/>
            <person name="Ovreas L."/>
            <person name="Rohde M."/>
            <person name="Galperin M.Y."/>
            <person name="Jogler C."/>
        </authorList>
    </citation>
    <scope>NUCLEOTIDE SEQUENCE [LARGE SCALE GENOMIC DNA]</scope>
    <source>
        <strain evidence="1 2">Poly41</strain>
    </source>
</reference>
<dbReference type="NCBIfam" id="TIGR02532">
    <property type="entry name" value="IV_pilin_GFxxxE"/>
    <property type="match status" value="1"/>
</dbReference>
<dbReference type="OrthoDB" id="215686at2"/>
<proteinExistence type="predicted"/>
<comment type="caution">
    <text evidence="1">The sequence shown here is derived from an EMBL/GenBank/DDBJ whole genome shotgun (WGS) entry which is preliminary data.</text>
</comment>
<keyword evidence="2" id="KW-1185">Reference proteome</keyword>
<organism evidence="1 2">
    <name type="scientific">Novipirellula artificiosorum</name>
    <dbReference type="NCBI Taxonomy" id="2528016"/>
    <lineage>
        <taxon>Bacteria</taxon>
        <taxon>Pseudomonadati</taxon>
        <taxon>Planctomycetota</taxon>
        <taxon>Planctomycetia</taxon>
        <taxon>Pirellulales</taxon>
        <taxon>Pirellulaceae</taxon>
        <taxon>Novipirellula</taxon>
    </lineage>
</organism>
<evidence type="ECO:0008006" key="3">
    <source>
        <dbReference type="Google" id="ProtNLM"/>
    </source>
</evidence>
<dbReference type="InterPro" id="IPR045584">
    <property type="entry name" value="Pilin-like"/>
</dbReference>
<dbReference type="SUPFAM" id="SSF54523">
    <property type="entry name" value="Pili subunits"/>
    <property type="match status" value="1"/>
</dbReference>
<sequence length="211" mass="22041">MIAKSTLSRRTAFTLLELLLTLAILAAIASVAIPHIGTVLGDRGLVRAAEQLRVEMTRLRVDSMREGRVMMVQGEVGGATLTAKPYASASDAIESVAGSNSQAGLLMGADQSTVVAMPLEIEADKTIELPEDVTIESIAVLTSTRSIGMEQQALASPDADAANMTLNPILFYPDGTTSTAAITLLHPSAGRIVVRVRGITGDVTVTEVTAP</sequence>
<dbReference type="EMBL" id="SJPV01000001">
    <property type="protein sequence ID" value="TWU41904.1"/>
    <property type="molecule type" value="Genomic_DNA"/>
</dbReference>
<dbReference type="AlphaFoldDB" id="A0A5C6E093"/>
<gene>
    <name evidence="1" type="ORF">Poly41_01970</name>
</gene>
<dbReference type="Proteomes" id="UP000319143">
    <property type="component" value="Unassembled WGS sequence"/>
</dbReference>
<dbReference type="InterPro" id="IPR012902">
    <property type="entry name" value="N_methyl_site"/>
</dbReference>